<dbReference type="EMBL" id="AP022853">
    <property type="protein sequence ID" value="BCB26107.1"/>
    <property type="molecule type" value="Genomic_DNA"/>
</dbReference>
<proteinExistence type="predicted"/>
<reference evidence="2" key="1">
    <citation type="submission" date="2020-03" db="EMBL/GenBank/DDBJ databases">
        <title>Complete genome sequence of sulfur-oxidizing bacterium skT11.</title>
        <authorList>
            <person name="Kanda M."/>
            <person name="Kojima H."/>
            <person name="Fukui M."/>
        </authorList>
    </citation>
    <scope>NUCLEOTIDE SEQUENCE [LARGE SCALE GENOMIC DNA]</scope>
    <source>
        <strain evidence="2">skT11</strain>
    </source>
</reference>
<protein>
    <submittedName>
        <fullName evidence="1">Uncharacterized protein</fullName>
    </submittedName>
</protein>
<keyword evidence="2" id="KW-1185">Reference proteome</keyword>
<dbReference type="Proteomes" id="UP000502260">
    <property type="component" value="Chromosome"/>
</dbReference>
<evidence type="ECO:0000313" key="2">
    <source>
        <dbReference type="Proteomes" id="UP000502260"/>
    </source>
</evidence>
<dbReference type="KEGG" id="slac:SKTS_09930"/>
<name>A0A6F8VAH0_9PROT</name>
<gene>
    <name evidence="1" type="ORF">SKTS_09930</name>
</gene>
<accession>A0A6F8VAH0</accession>
<evidence type="ECO:0000313" key="1">
    <source>
        <dbReference type="EMBL" id="BCB26107.1"/>
    </source>
</evidence>
<organism evidence="1 2">
    <name type="scientific">Sulfurimicrobium lacus</name>
    <dbReference type="NCBI Taxonomy" id="2715678"/>
    <lineage>
        <taxon>Bacteria</taxon>
        <taxon>Pseudomonadati</taxon>
        <taxon>Pseudomonadota</taxon>
        <taxon>Betaproteobacteria</taxon>
        <taxon>Nitrosomonadales</taxon>
        <taxon>Sulfuricellaceae</taxon>
        <taxon>Sulfurimicrobium</taxon>
    </lineage>
</organism>
<dbReference type="AlphaFoldDB" id="A0A6F8VAH0"/>
<sequence>MRNIPGLPLYLVLPDNRWEVGQVGLVPAFTPDSERFLFRRLQAAAAFGFSGTVEKSHVERRVHGERRNYCRRIEQARNKLLDTRAEKERRHYNRRHGDVRTNIEEDV</sequence>